<dbReference type="Gene3D" id="3.90.950.10">
    <property type="match status" value="1"/>
</dbReference>
<evidence type="ECO:0000256" key="3">
    <source>
        <dbReference type="ARBA" id="ARBA00023080"/>
    </source>
</evidence>
<dbReference type="Pfam" id="PF02545">
    <property type="entry name" value="Maf"/>
    <property type="match status" value="1"/>
</dbReference>
<sequence length="199" mass="21644">MSAQTVILASGSESRRRLLANAGVEAEAIRPNVDEDAAKATFRASGMRVADQAMQLAELKAVKVSQRMPGLVIGGDQMLNLDGEPIDKPRDMADAGNHLRKFSGKTHRLETAIVIAENGEPVWRHLSAPKLTVRPLSEDFIASYLEASGEGLLKTVGAYMLEDLGAQLFTRIEGDYFTILGLPLLPLLDYLRTRGVLQS</sequence>
<protein>
    <recommendedName>
        <fullName evidence="4">Nucleoside triphosphate pyrophosphatase</fullName>
        <ecNumber evidence="4">3.6.1.9</ecNumber>
    </recommendedName>
    <alternativeName>
        <fullName evidence="4">Nucleotide pyrophosphatase</fullName>
        <shortName evidence="4">Nucleotide PPase</shortName>
    </alternativeName>
</protein>
<dbReference type="PANTHER" id="PTHR43213">
    <property type="entry name" value="BIFUNCTIONAL DTTP/UTP PYROPHOSPHATASE/METHYLTRANSFERASE PROTEIN-RELATED"/>
    <property type="match status" value="1"/>
</dbReference>
<keyword evidence="4" id="KW-0963">Cytoplasm</keyword>
<dbReference type="GO" id="GO:0009117">
    <property type="term" value="P:nucleotide metabolic process"/>
    <property type="evidence" value="ECO:0007669"/>
    <property type="project" value="UniProtKB-KW"/>
</dbReference>
<dbReference type="InterPro" id="IPR003697">
    <property type="entry name" value="Maf-like"/>
</dbReference>
<proteinExistence type="inferred from homology"/>
<accession>A0A399R2M4</accession>
<comment type="similarity">
    <text evidence="4">Belongs to the Maf family.</text>
</comment>
<dbReference type="EC" id="3.6.1.9" evidence="4"/>
<keyword evidence="6" id="KW-1185">Reference proteome</keyword>
<keyword evidence="3 4" id="KW-0546">Nucleotide metabolism</keyword>
<keyword evidence="2 4" id="KW-0378">Hydrolase</keyword>
<comment type="catalytic activity">
    <reaction evidence="4">
        <text>a ribonucleoside 5'-triphosphate + H2O = a ribonucleoside 5'-phosphate + diphosphate + H(+)</text>
        <dbReference type="Rhea" id="RHEA:23996"/>
        <dbReference type="ChEBI" id="CHEBI:15377"/>
        <dbReference type="ChEBI" id="CHEBI:15378"/>
        <dbReference type="ChEBI" id="CHEBI:33019"/>
        <dbReference type="ChEBI" id="CHEBI:58043"/>
        <dbReference type="ChEBI" id="CHEBI:61557"/>
        <dbReference type="EC" id="3.6.1.9"/>
    </reaction>
</comment>
<gene>
    <name evidence="5" type="ORF">D1224_07650</name>
</gene>
<name>A0A399R2M4_9PROT</name>
<dbReference type="AlphaFoldDB" id="A0A399R2M4"/>
<dbReference type="Proteomes" id="UP000265431">
    <property type="component" value="Unassembled WGS sequence"/>
</dbReference>
<dbReference type="RefSeq" id="WP_119379296.1">
    <property type="nucleotide sequence ID" value="NZ_QWGB01000005.1"/>
</dbReference>
<dbReference type="GO" id="GO:0047429">
    <property type="term" value="F:nucleoside triphosphate diphosphatase activity"/>
    <property type="evidence" value="ECO:0007669"/>
    <property type="project" value="UniProtKB-EC"/>
</dbReference>
<comment type="function">
    <text evidence="4">Nucleoside triphosphate pyrophosphatase. May have a dual role in cell division arrest and in preventing the incorporation of modified nucleotides into cellular nucleic acids.</text>
</comment>
<dbReference type="InterPro" id="IPR029001">
    <property type="entry name" value="ITPase-like_fam"/>
</dbReference>
<evidence type="ECO:0000313" key="6">
    <source>
        <dbReference type="Proteomes" id="UP000265431"/>
    </source>
</evidence>
<comment type="caution">
    <text evidence="5">The sequence shown here is derived from an EMBL/GenBank/DDBJ whole genome shotgun (WGS) entry which is preliminary data.</text>
</comment>
<dbReference type="PIRSF" id="PIRSF006305">
    <property type="entry name" value="Maf"/>
    <property type="match status" value="1"/>
</dbReference>
<evidence type="ECO:0000256" key="4">
    <source>
        <dbReference type="HAMAP-Rule" id="MF_00528"/>
    </source>
</evidence>
<dbReference type="CDD" id="cd00555">
    <property type="entry name" value="Maf"/>
    <property type="match status" value="1"/>
</dbReference>
<dbReference type="PANTHER" id="PTHR43213:SF5">
    <property type="entry name" value="BIFUNCTIONAL DTTP_UTP PYROPHOSPHATASE_METHYLTRANSFERASE PROTEIN-RELATED"/>
    <property type="match status" value="1"/>
</dbReference>
<evidence type="ECO:0000256" key="1">
    <source>
        <dbReference type="ARBA" id="ARBA00001968"/>
    </source>
</evidence>
<comment type="subcellular location">
    <subcellularLocation>
        <location evidence="4">Cytoplasm</location>
    </subcellularLocation>
</comment>
<feature type="active site" description="Proton acceptor" evidence="4">
    <location>
        <position position="76"/>
    </location>
</feature>
<dbReference type="EMBL" id="QWGB01000005">
    <property type="protein sequence ID" value="RIJ24107.1"/>
    <property type="molecule type" value="Genomic_DNA"/>
</dbReference>
<reference evidence="5 6" key="1">
    <citation type="submission" date="2018-08" db="EMBL/GenBank/DDBJ databases">
        <title>Henriciella mobilis sp. nov., isolated from seawater.</title>
        <authorList>
            <person name="Cheng H."/>
            <person name="Wu Y.-H."/>
            <person name="Xu X.-W."/>
            <person name="Guo L.-L."/>
        </authorList>
    </citation>
    <scope>NUCLEOTIDE SEQUENCE [LARGE SCALE GENOMIC DNA]</scope>
    <source>
        <strain evidence="5 6">CCUG66934</strain>
    </source>
</reference>
<dbReference type="HAMAP" id="MF_00528">
    <property type="entry name" value="Maf"/>
    <property type="match status" value="1"/>
</dbReference>
<dbReference type="GO" id="GO:0005737">
    <property type="term" value="C:cytoplasm"/>
    <property type="evidence" value="ECO:0007669"/>
    <property type="project" value="UniProtKB-SubCell"/>
</dbReference>
<comment type="cofactor">
    <cofactor evidence="1 4">
        <name>a divalent metal cation</name>
        <dbReference type="ChEBI" id="CHEBI:60240"/>
    </cofactor>
</comment>
<dbReference type="OrthoDB" id="9813962at2"/>
<dbReference type="SUPFAM" id="SSF52972">
    <property type="entry name" value="ITPase-like"/>
    <property type="match status" value="1"/>
</dbReference>
<comment type="caution">
    <text evidence="4">Lacks conserved residue(s) required for the propagation of feature annotation.</text>
</comment>
<evidence type="ECO:0000256" key="2">
    <source>
        <dbReference type="ARBA" id="ARBA00022801"/>
    </source>
</evidence>
<comment type="catalytic activity">
    <reaction evidence="4">
        <text>a 2'-deoxyribonucleoside 5'-triphosphate + H2O = a 2'-deoxyribonucleoside 5'-phosphate + diphosphate + H(+)</text>
        <dbReference type="Rhea" id="RHEA:44644"/>
        <dbReference type="ChEBI" id="CHEBI:15377"/>
        <dbReference type="ChEBI" id="CHEBI:15378"/>
        <dbReference type="ChEBI" id="CHEBI:33019"/>
        <dbReference type="ChEBI" id="CHEBI:61560"/>
        <dbReference type="ChEBI" id="CHEBI:65317"/>
        <dbReference type="EC" id="3.6.1.9"/>
    </reaction>
</comment>
<organism evidence="5 6">
    <name type="scientific">Henriciella barbarensis</name>
    <dbReference type="NCBI Taxonomy" id="86342"/>
    <lineage>
        <taxon>Bacteria</taxon>
        <taxon>Pseudomonadati</taxon>
        <taxon>Pseudomonadota</taxon>
        <taxon>Alphaproteobacteria</taxon>
        <taxon>Hyphomonadales</taxon>
        <taxon>Hyphomonadaceae</taxon>
        <taxon>Henriciella</taxon>
    </lineage>
</organism>
<evidence type="ECO:0000313" key="5">
    <source>
        <dbReference type="EMBL" id="RIJ24107.1"/>
    </source>
</evidence>